<evidence type="ECO:0000256" key="5">
    <source>
        <dbReference type="ARBA" id="ARBA00038359"/>
    </source>
</evidence>
<feature type="domain" description="Rhodopsin" evidence="7">
    <location>
        <begin position="46"/>
        <end position="283"/>
    </location>
</feature>
<dbReference type="InterPro" id="IPR052337">
    <property type="entry name" value="SAT4-like"/>
</dbReference>
<feature type="transmembrane region" description="Helical" evidence="6">
    <location>
        <begin position="218"/>
        <end position="238"/>
    </location>
</feature>
<feature type="transmembrane region" description="Helical" evidence="6">
    <location>
        <begin position="112"/>
        <end position="132"/>
    </location>
</feature>
<accession>A0A6A6IJ66</accession>
<dbReference type="RefSeq" id="XP_033684597.1">
    <property type="nucleotide sequence ID" value="XM_033829105.1"/>
</dbReference>
<feature type="transmembrane region" description="Helical" evidence="6">
    <location>
        <begin position="29"/>
        <end position="48"/>
    </location>
</feature>
<comment type="similarity">
    <text evidence="5">Belongs to the SAT4 family.</text>
</comment>
<keyword evidence="9" id="KW-1185">Reference proteome</keyword>
<evidence type="ECO:0000256" key="3">
    <source>
        <dbReference type="ARBA" id="ARBA00022989"/>
    </source>
</evidence>
<proteinExistence type="inferred from homology"/>
<protein>
    <submittedName>
        <fullName evidence="8">PTH11-typeG-protein-coupled receptor</fullName>
    </submittedName>
</protein>
<dbReference type="PANTHER" id="PTHR33048">
    <property type="entry name" value="PTH11-LIKE INTEGRAL MEMBRANE PROTEIN (AFU_ORTHOLOGUE AFUA_5G11245)"/>
    <property type="match status" value="1"/>
</dbReference>
<feature type="transmembrane region" description="Helical" evidence="6">
    <location>
        <begin position="258"/>
        <end position="281"/>
    </location>
</feature>
<keyword evidence="2 6" id="KW-0812">Transmembrane</keyword>
<evidence type="ECO:0000313" key="8">
    <source>
        <dbReference type="EMBL" id="KAF2249593.1"/>
    </source>
</evidence>
<keyword evidence="3 6" id="KW-1133">Transmembrane helix</keyword>
<name>A0A6A6IJ66_9PLEO</name>
<feature type="transmembrane region" description="Helical" evidence="6">
    <location>
        <begin position="183"/>
        <end position="206"/>
    </location>
</feature>
<dbReference type="OrthoDB" id="5342292at2759"/>
<dbReference type="Pfam" id="PF20684">
    <property type="entry name" value="Fung_rhodopsin"/>
    <property type="match status" value="1"/>
</dbReference>
<evidence type="ECO:0000313" key="9">
    <source>
        <dbReference type="Proteomes" id="UP000800094"/>
    </source>
</evidence>
<evidence type="ECO:0000259" key="7">
    <source>
        <dbReference type="Pfam" id="PF20684"/>
    </source>
</evidence>
<dbReference type="EMBL" id="ML987195">
    <property type="protein sequence ID" value="KAF2249593.1"/>
    <property type="molecule type" value="Genomic_DNA"/>
</dbReference>
<dbReference type="AlphaFoldDB" id="A0A6A6IJ66"/>
<feature type="transmembrane region" description="Helical" evidence="6">
    <location>
        <begin position="69"/>
        <end position="92"/>
    </location>
</feature>
<organism evidence="8 9">
    <name type="scientific">Trematosphaeria pertusa</name>
    <dbReference type="NCBI Taxonomy" id="390896"/>
    <lineage>
        <taxon>Eukaryota</taxon>
        <taxon>Fungi</taxon>
        <taxon>Dikarya</taxon>
        <taxon>Ascomycota</taxon>
        <taxon>Pezizomycotina</taxon>
        <taxon>Dothideomycetes</taxon>
        <taxon>Pleosporomycetidae</taxon>
        <taxon>Pleosporales</taxon>
        <taxon>Massarineae</taxon>
        <taxon>Trematosphaeriaceae</taxon>
        <taxon>Trematosphaeria</taxon>
    </lineage>
</organism>
<keyword evidence="8" id="KW-0675">Receptor</keyword>
<dbReference type="InterPro" id="IPR049326">
    <property type="entry name" value="Rhodopsin_dom_fungi"/>
</dbReference>
<sequence length="383" mass="41232">MSSAAAGQPPDGVDADLQHPKDVLKTVNLVTQVLTLVIVTTFVAIRGISKYRAAGLGFTIDDYLTFTSWILMVGYCLCGIFLSVYGGGYHIWEVPLAHITPFYQTGYAATIFYAPMALFVKLSLLTIIARVFSPYKKTVIGIYILDGLLVCYYVAALIIKIRICWPISAYWTGDTSKCLDQAAVITADSIISVISDAIILVLPLPLTWSLQLPRNKKLRVAGMLCVGGLATAFSAWRLHLILTDGKSPDTTIVFTQVVLSGNAEAGIGLICTCLPAVAALLRKAKARTGYGTSSRTYGLRNDISSHKLSTLNSSRVGKDRAHFNKLEAGSDEAGLVTHAQGRGSLDTDFRLGNGIMRKVEVTTSVSYTGSGSEDGESRKTGMN</sequence>
<evidence type="ECO:0000256" key="6">
    <source>
        <dbReference type="SAM" id="Phobius"/>
    </source>
</evidence>
<evidence type="ECO:0000256" key="4">
    <source>
        <dbReference type="ARBA" id="ARBA00023136"/>
    </source>
</evidence>
<feature type="transmembrane region" description="Helical" evidence="6">
    <location>
        <begin position="139"/>
        <end position="163"/>
    </location>
</feature>
<dbReference type="GO" id="GO:0016020">
    <property type="term" value="C:membrane"/>
    <property type="evidence" value="ECO:0007669"/>
    <property type="project" value="UniProtKB-SubCell"/>
</dbReference>
<evidence type="ECO:0000256" key="1">
    <source>
        <dbReference type="ARBA" id="ARBA00004141"/>
    </source>
</evidence>
<keyword evidence="4 6" id="KW-0472">Membrane</keyword>
<reference evidence="8" key="1">
    <citation type="journal article" date="2020" name="Stud. Mycol.">
        <title>101 Dothideomycetes genomes: a test case for predicting lifestyles and emergence of pathogens.</title>
        <authorList>
            <person name="Haridas S."/>
            <person name="Albert R."/>
            <person name="Binder M."/>
            <person name="Bloem J."/>
            <person name="Labutti K."/>
            <person name="Salamov A."/>
            <person name="Andreopoulos B."/>
            <person name="Baker S."/>
            <person name="Barry K."/>
            <person name="Bills G."/>
            <person name="Bluhm B."/>
            <person name="Cannon C."/>
            <person name="Castanera R."/>
            <person name="Culley D."/>
            <person name="Daum C."/>
            <person name="Ezra D."/>
            <person name="Gonzalez J."/>
            <person name="Henrissat B."/>
            <person name="Kuo A."/>
            <person name="Liang C."/>
            <person name="Lipzen A."/>
            <person name="Lutzoni F."/>
            <person name="Magnuson J."/>
            <person name="Mondo S."/>
            <person name="Nolan M."/>
            <person name="Ohm R."/>
            <person name="Pangilinan J."/>
            <person name="Park H.-J."/>
            <person name="Ramirez L."/>
            <person name="Alfaro M."/>
            <person name="Sun H."/>
            <person name="Tritt A."/>
            <person name="Yoshinaga Y."/>
            <person name="Zwiers L.-H."/>
            <person name="Turgeon B."/>
            <person name="Goodwin S."/>
            <person name="Spatafora J."/>
            <person name="Crous P."/>
            <person name="Grigoriev I."/>
        </authorList>
    </citation>
    <scope>NUCLEOTIDE SEQUENCE</scope>
    <source>
        <strain evidence="8">CBS 122368</strain>
    </source>
</reference>
<dbReference type="GeneID" id="54582435"/>
<dbReference type="PANTHER" id="PTHR33048:SF108">
    <property type="entry name" value="INTEGRAL MEMBRANE PROTEIN"/>
    <property type="match status" value="1"/>
</dbReference>
<gene>
    <name evidence="8" type="ORF">BU26DRAFT_519616</name>
</gene>
<comment type="subcellular location">
    <subcellularLocation>
        <location evidence="1">Membrane</location>
        <topology evidence="1">Multi-pass membrane protein</topology>
    </subcellularLocation>
</comment>
<dbReference type="Proteomes" id="UP000800094">
    <property type="component" value="Unassembled WGS sequence"/>
</dbReference>
<evidence type="ECO:0000256" key="2">
    <source>
        <dbReference type="ARBA" id="ARBA00022692"/>
    </source>
</evidence>